<dbReference type="Pfam" id="PF11951">
    <property type="entry name" value="Fungal_trans_2"/>
    <property type="match status" value="1"/>
</dbReference>
<organism evidence="1 2">
    <name type="scientific">Lithohypha guttulata</name>
    <dbReference type="NCBI Taxonomy" id="1690604"/>
    <lineage>
        <taxon>Eukaryota</taxon>
        <taxon>Fungi</taxon>
        <taxon>Dikarya</taxon>
        <taxon>Ascomycota</taxon>
        <taxon>Pezizomycotina</taxon>
        <taxon>Eurotiomycetes</taxon>
        <taxon>Chaetothyriomycetidae</taxon>
        <taxon>Chaetothyriales</taxon>
        <taxon>Trichomeriaceae</taxon>
        <taxon>Lithohypha</taxon>
    </lineage>
</organism>
<proteinExistence type="predicted"/>
<dbReference type="InterPro" id="IPR021858">
    <property type="entry name" value="Fun_TF"/>
</dbReference>
<sequence>MTVCDEARPSCHNCENRDLECSGYKGFFDRVHRTQSDSVRRKVQVQSTRDNGSCDGQAVLRSGQNQFVALKGSAADECVGGLNLSAYDVRIRLIASTVPGALCGDFATAACDVFLAIYSRHGLNPRTSGGFMHQLSPMLSRASLDSPLHKAVTAVATTFAVLLSKDRRDPLVPHKYYAEAVRGLRSAIVDDQRNRDDDLLMTTLMLDFCDSINVHFRIDHNGKERCHLKGALALMQHRGAANFKNEASKAMMVSLQTGILQNALHAKTFMPEGCQLWFANPQMPHTLVTDLNELTAQLTDVLARSKICRGRHSWDDTGAGSGISKRLADLDKEFCAWYEELPDDCLPLFLAGDDVPASLRRAGAYRGICSVYRDLQVANLLNVWRYRRLMLLHELRECTALLQGGSLGDGTKAIDDSVQWLADGICESVPFFLGDYTDVVPPVLNSGLTFPYVRKAGRTAPESIKDHARHATGAGGWLILTPLTNLCQFSKAFDESAPIVLREGQLQWARDQLRRIQYVRIQLVPIMNMADAEQQAKQQYLWLSRAHGV</sequence>
<dbReference type="Proteomes" id="UP001345013">
    <property type="component" value="Unassembled WGS sequence"/>
</dbReference>
<comment type="caution">
    <text evidence="1">The sequence shown here is derived from an EMBL/GenBank/DDBJ whole genome shotgun (WGS) entry which is preliminary data.</text>
</comment>
<evidence type="ECO:0000313" key="2">
    <source>
        <dbReference type="Proteomes" id="UP001345013"/>
    </source>
</evidence>
<evidence type="ECO:0000313" key="1">
    <source>
        <dbReference type="EMBL" id="KAK5074522.1"/>
    </source>
</evidence>
<keyword evidence="2" id="KW-1185">Reference proteome</keyword>
<dbReference type="EMBL" id="JAVRRG010000281">
    <property type="protein sequence ID" value="KAK5074522.1"/>
    <property type="molecule type" value="Genomic_DNA"/>
</dbReference>
<name>A0ABR0JUV1_9EURO</name>
<dbReference type="PANTHER" id="PTHR38791">
    <property type="entry name" value="ZN(II)2CYS6 TRANSCRIPTION FACTOR (EUROFUNG)-RELATED-RELATED"/>
    <property type="match status" value="1"/>
</dbReference>
<accession>A0ABR0JUV1</accession>
<dbReference type="InterPro" id="IPR053175">
    <property type="entry name" value="DHMBA_Reg_Transcription_Factor"/>
</dbReference>
<protein>
    <submittedName>
        <fullName evidence="1">Uncharacterized protein</fullName>
    </submittedName>
</protein>
<dbReference type="PANTHER" id="PTHR38791:SF5">
    <property type="entry name" value="TRANSCRIPTION FACTOR DBAG-RELATED"/>
    <property type="match status" value="1"/>
</dbReference>
<reference evidence="1 2" key="1">
    <citation type="submission" date="2023-08" db="EMBL/GenBank/DDBJ databases">
        <title>Black Yeasts Isolated from many extreme environments.</title>
        <authorList>
            <person name="Coleine C."/>
            <person name="Stajich J.E."/>
            <person name="Selbmann L."/>
        </authorList>
    </citation>
    <scope>NUCLEOTIDE SEQUENCE [LARGE SCALE GENOMIC DNA]</scope>
    <source>
        <strain evidence="1 2">CCFEE 5885</strain>
    </source>
</reference>
<gene>
    <name evidence="1" type="ORF">LTR24_010154</name>
</gene>